<dbReference type="RefSeq" id="WP_014209628.1">
    <property type="nucleotide sequence ID" value="NC_016604.1"/>
</dbReference>
<organism evidence="1 2">
    <name type="scientific">Mycolicibacterium rhodesiae (strain NBB3)</name>
    <name type="common">Mycobacterium rhodesiae</name>
    <dbReference type="NCBI Taxonomy" id="710685"/>
    <lineage>
        <taxon>Bacteria</taxon>
        <taxon>Bacillati</taxon>
        <taxon>Actinomycetota</taxon>
        <taxon>Actinomycetes</taxon>
        <taxon>Mycobacteriales</taxon>
        <taxon>Mycobacteriaceae</taxon>
        <taxon>Mycolicibacterium</taxon>
    </lineage>
</organism>
<dbReference type="InterPro" id="IPR021312">
    <property type="entry name" value="DUF2889"/>
</dbReference>
<keyword evidence="2" id="KW-1185">Reference proteome</keyword>
<name>G8RW72_MYCRN</name>
<dbReference type="STRING" id="710685.MycrhN_1190"/>
<accession>G8RW72</accession>
<dbReference type="EMBL" id="CP003169">
    <property type="protein sequence ID" value="AEV71813.1"/>
    <property type="molecule type" value="Genomic_DNA"/>
</dbReference>
<evidence type="ECO:0008006" key="3">
    <source>
        <dbReference type="Google" id="ProtNLM"/>
    </source>
</evidence>
<dbReference type="AlphaFoldDB" id="G8RW72"/>
<evidence type="ECO:0000313" key="2">
    <source>
        <dbReference type="Proteomes" id="UP000005442"/>
    </source>
</evidence>
<dbReference type="Proteomes" id="UP000005442">
    <property type="component" value="Chromosome"/>
</dbReference>
<dbReference type="HOGENOM" id="CLU_049719_0_0_11"/>
<dbReference type="KEGG" id="mrh:MycrhN_1190"/>
<evidence type="ECO:0000313" key="1">
    <source>
        <dbReference type="EMBL" id="AEV71813.1"/>
    </source>
</evidence>
<proteinExistence type="predicted"/>
<protein>
    <recommendedName>
        <fullName evidence="3">DUF2889 domain-containing protein</fullName>
    </recommendedName>
</protein>
<dbReference type="OrthoDB" id="7530149at2"/>
<sequence length="343" mass="36509">MPFVSDIKGPQQPVRTPTTLVAGSLRRTSTIDTHPAGAGDSDVDLRACDVVAGQRGVDVLGETRVRAHLAQRVIDEITSAPHDARVGQLVGSMVGPGFRSTVNRVLPGEARRASRLHLLLDDWVGAALVSGYSVQHASITLGIEEKLPVGTADRMAGICAGFAPEASLVGYARRNGTIPSVHGPHAPPLDGLHPVEPLRAHGMRRFRRLDLFPAEADSAAFDAHFRDSHVDGDGVETIVHEYTVAGSVDTSTRTITSVTADVRVLPWQECPGAIGSADRVRGMMLPELRDRVRGEFVGTTTCTHLNDTLRSIADLDALMDLRAGLQGSMMCDGSGLRSGGAWL</sequence>
<dbReference type="eggNOG" id="ENOG5032UAQ">
    <property type="taxonomic scope" value="Bacteria"/>
</dbReference>
<reference evidence="1 2" key="1">
    <citation type="submission" date="2011-12" db="EMBL/GenBank/DDBJ databases">
        <title>Complete sequence of Mycobacterium rhodesiae NBB3.</title>
        <authorList>
            <consortium name="US DOE Joint Genome Institute"/>
            <person name="Lucas S."/>
            <person name="Han J."/>
            <person name="Lapidus A."/>
            <person name="Cheng J.-F."/>
            <person name="Goodwin L."/>
            <person name="Pitluck S."/>
            <person name="Peters L."/>
            <person name="Mikhailova N."/>
            <person name="Gu W."/>
            <person name="Detter J.C."/>
            <person name="Han C."/>
            <person name="Tapia R."/>
            <person name="Land M."/>
            <person name="Hauser L."/>
            <person name="Kyrpides N."/>
            <person name="Ivanova N."/>
            <person name="Pagani I."/>
            <person name="Mattes T."/>
            <person name="Holmes A."/>
            <person name="Rutledge P."/>
            <person name="Paulsen I."/>
            <person name="Coleman N."/>
            <person name="Woyke T."/>
        </authorList>
    </citation>
    <scope>NUCLEOTIDE SEQUENCE [LARGE SCALE GENOMIC DNA]</scope>
    <source>
        <strain evidence="1 2">NBB3</strain>
    </source>
</reference>
<gene>
    <name evidence="1" type="ordered locus">MycrhN_1190</name>
</gene>
<dbReference type="Pfam" id="PF11136">
    <property type="entry name" value="DUF2889"/>
    <property type="match status" value="1"/>
</dbReference>